<feature type="transmembrane region" description="Helical" evidence="12">
    <location>
        <begin position="350"/>
        <end position="378"/>
    </location>
</feature>
<dbReference type="GO" id="GO:0016463">
    <property type="term" value="F:P-type zinc transporter activity"/>
    <property type="evidence" value="ECO:0007669"/>
    <property type="project" value="UniProtKB-EC"/>
</dbReference>
<dbReference type="SFLD" id="SFLDS00003">
    <property type="entry name" value="Haloacid_Dehalogenase"/>
    <property type="match status" value="1"/>
</dbReference>
<dbReference type="GO" id="GO:0015086">
    <property type="term" value="F:cadmium ion transmembrane transporter activity"/>
    <property type="evidence" value="ECO:0007669"/>
    <property type="project" value="TreeGrafter"/>
</dbReference>
<keyword evidence="8 12" id="KW-1133">Transmembrane helix</keyword>
<dbReference type="InterPro" id="IPR036163">
    <property type="entry name" value="HMA_dom_sf"/>
</dbReference>
<dbReference type="PRINTS" id="PR00941">
    <property type="entry name" value="CDATPASE"/>
</dbReference>
<evidence type="ECO:0000256" key="7">
    <source>
        <dbReference type="ARBA" id="ARBA00022967"/>
    </source>
</evidence>
<comment type="caution">
    <text evidence="14">The sequence shown here is derived from an EMBL/GenBank/DDBJ whole genome shotgun (WGS) entry which is preliminary data.</text>
</comment>
<keyword evidence="15" id="KW-1185">Reference proteome</keyword>
<dbReference type="PROSITE" id="PS00154">
    <property type="entry name" value="ATPASE_E1_E2"/>
    <property type="match status" value="1"/>
</dbReference>
<dbReference type="InterPro" id="IPR044492">
    <property type="entry name" value="P_typ_ATPase_HD_dom"/>
</dbReference>
<dbReference type="NCBIfam" id="TIGR01494">
    <property type="entry name" value="ATPase_P-type"/>
    <property type="match status" value="1"/>
</dbReference>
<keyword evidence="4 12" id="KW-0479">Metal-binding</keyword>
<dbReference type="AlphaFoldDB" id="A0A0W1AM79"/>
<dbReference type="InterPro" id="IPR051014">
    <property type="entry name" value="Cation_Transport_ATPase_IB"/>
</dbReference>
<dbReference type="GO" id="GO:0005886">
    <property type="term" value="C:plasma membrane"/>
    <property type="evidence" value="ECO:0007669"/>
    <property type="project" value="UniProtKB-SubCell"/>
</dbReference>
<feature type="transmembrane region" description="Helical" evidence="12">
    <location>
        <begin position="319"/>
        <end position="344"/>
    </location>
</feature>
<dbReference type="STRING" id="66969.Lwal_0916"/>
<dbReference type="Pfam" id="PF00702">
    <property type="entry name" value="Hydrolase"/>
    <property type="match status" value="1"/>
</dbReference>
<dbReference type="NCBIfam" id="TIGR01511">
    <property type="entry name" value="ATPase-IB1_Cu"/>
    <property type="match status" value="1"/>
</dbReference>
<evidence type="ECO:0000256" key="2">
    <source>
        <dbReference type="ARBA" id="ARBA00006024"/>
    </source>
</evidence>
<dbReference type="InterPro" id="IPR023298">
    <property type="entry name" value="ATPase_P-typ_TM_dom_sf"/>
</dbReference>
<dbReference type="NCBIfam" id="TIGR01512">
    <property type="entry name" value="ATPase-IB2_Cd"/>
    <property type="match status" value="1"/>
</dbReference>
<dbReference type="Gene3D" id="3.40.50.1000">
    <property type="entry name" value="HAD superfamily/HAD-like"/>
    <property type="match status" value="1"/>
</dbReference>
<evidence type="ECO:0000256" key="8">
    <source>
        <dbReference type="ARBA" id="ARBA00022989"/>
    </source>
</evidence>
<keyword evidence="12" id="KW-1003">Cell membrane</keyword>
<evidence type="ECO:0000256" key="10">
    <source>
        <dbReference type="ARBA" id="ARBA00039097"/>
    </source>
</evidence>
<evidence type="ECO:0000256" key="1">
    <source>
        <dbReference type="ARBA" id="ARBA00004141"/>
    </source>
</evidence>
<evidence type="ECO:0000259" key="13">
    <source>
        <dbReference type="PROSITE" id="PS50846"/>
    </source>
</evidence>
<comment type="subcellular location">
    <subcellularLocation>
        <location evidence="12">Cell membrane</location>
    </subcellularLocation>
    <subcellularLocation>
        <location evidence="1">Membrane</location>
        <topology evidence="1">Multi-pass membrane protein</topology>
    </subcellularLocation>
</comment>
<feature type="transmembrane region" description="Helical" evidence="12">
    <location>
        <begin position="90"/>
        <end position="109"/>
    </location>
</feature>
<dbReference type="PANTHER" id="PTHR48085:SF5">
    <property type="entry name" value="CADMIUM_ZINC-TRANSPORTING ATPASE HMA4-RELATED"/>
    <property type="match status" value="1"/>
</dbReference>
<evidence type="ECO:0000256" key="12">
    <source>
        <dbReference type="RuleBase" id="RU362081"/>
    </source>
</evidence>
<dbReference type="InterPro" id="IPR008250">
    <property type="entry name" value="ATPase_P-typ_transduc_dom_A_sf"/>
</dbReference>
<dbReference type="InterPro" id="IPR036412">
    <property type="entry name" value="HAD-like_sf"/>
</dbReference>
<evidence type="ECO:0000313" key="15">
    <source>
        <dbReference type="Proteomes" id="UP000054729"/>
    </source>
</evidence>
<dbReference type="RefSeq" id="WP_058479723.1">
    <property type="nucleotide sequence ID" value="NZ_CAAAIQ010000009.1"/>
</dbReference>
<keyword evidence="9 12" id="KW-0472">Membrane</keyword>
<evidence type="ECO:0000256" key="6">
    <source>
        <dbReference type="ARBA" id="ARBA00022840"/>
    </source>
</evidence>
<evidence type="ECO:0000256" key="3">
    <source>
        <dbReference type="ARBA" id="ARBA00022692"/>
    </source>
</evidence>
<dbReference type="PANTHER" id="PTHR48085">
    <property type="entry name" value="CADMIUM/ZINC-TRANSPORTING ATPASE HMA2-RELATED"/>
    <property type="match status" value="1"/>
</dbReference>
<dbReference type="PATRIC" id="fig|66969.6.peg.992"/>
<feature type="domain" description="HMA" evidence="13">
    <location>
        <begin position="6"/>
        <end position="70"/>
    </location>
</feature>
<sequence>MTTPLTVTTFFVAGLDCPSEEQLIRKQLQTIPEIKQLDFNFIAEEVTVHHYLPTIDLIQQKIESLGMSVRSKNSSVTEQGGKRFGFDGSWGTIGLAGLFALFSELAAFIFATEQSVWVIVSALLAIALSGPATIKKGWLALRTKAMNINSLMLIAITGAAFIGAWPEAAMVTVLFALAERIERYSLDKARQAIRSLMEIAPEVAHVKMDNGQWHTLLVTEVQPGAIFRVKPGERIPLDGHLISGQSTVNQAPITGESMPVSKRVGDAVFAGTLNEHGSFDVKVSNASGDTLLAKIGKAIEQAQRERAPTQRFVDQFAKYYTPIMVLIAVLIALIPPLVFGYPFYDWIYKALTLLVIACPCALVISTPVTVVSGLAAAAKSGILIKGGSYLENGYRLKLIALDKTGTLTEGKPVVTDFIIYDKTHTKNDLLLLAASLDSHSEHPVANALVAHWHKEQPDEVMLSVEQFSALPGRGVKGFVAQELYYVGNHQLAEDNEVCSLGVEQELNRLEEEGKTTVILSSSTRLLAIFAVADTLRANSKKAIDALHQQGIKTAMLTGDNAVTARAIATLVGIDEVQANVLPTEKMNAISLLLKQYKAVGMVGDGINDAPALAAATISFAMGKGTDTALETADVALMNDNLAMLPLFIHLSRKTSRILRQNISLSLIIKLLFFILALGGFATLWMAVFADMGASLIVVANGLRLLNSHKTYMESNHLVEDNTESSNYAI</sequence>
<dbReference type="FunFam" id="2.70.150.10:FF:000002">
    <property type="entry name" value="Copper-transporting ATPase 1, putative"/>
    <property type="match status" value="1"/>
</dbReference>
<evidence type="ECO:0000256" key="9">
    <source>
        <dbReference type="ARBA" id="ARBA00023136"/>
    </source>
</evidence>
<gene>
    <name evidence="14" type="primary">cadA_1</name>
    <name evidence="14" type="ORF">Lwal_0916</name>
</gene>
<dbReference type="InterPro" id="IPR023299">
    <property type="entry name" value="ATPase_P-typ_cyto_dom_N"/>
</dbReference>
<dbReference type="InterPro" id="IPR018303">
    <property type="entry name" value="ATPase_P-typ_P_site"/>
</dbReference>
<keyword evidence="14" id="KW-0378">Hydrolase</keyword>
<dbReference type="SUPFAM" id="SSF55008">
    <property type="entry name" value="HMA, heavy metal-associated domain"/>
    <property type="match status" value="1"/>
</dbReference>
<organism evidence="14 15">
    <name type="scientific">Legionella waltersii</name>
    <dbReference type="NCBI Taxonomy" id="66969"/>
    <lineage>
        <taxon>Bacteria</taxon>
        <taxon>Pseudomonadati</taxon>
        <taxon>Pseudomonadota</taxon>
        <taxon>Gammaproteobacteria</taxon>
        <taxon>Legionellales</taxon>
        <taxon>Legionellaceae</taxon>
        <taxon>Legionella</taxon>
    </lineage>
</organism>
<dbReference type="SUPFAM" id="SSF81653">
    <property type="entry name" value="Calcium ATPase, transduction domain A"/>
    <property type="match status" value="1"/>
</dbReference>
<evidence type="ECO:0000256" key="4">
    <source>
        <dbReference type="ARBA" id="ARBA00022723"/>
    </source>
</evidence>
<feature type="transmembrane region" description="Helical" evidence="12">
    <location>
        <begin position="116"/>
        <end position="134"/>
    </location>
</feature>
<proteinExistence type="inferred from homology"/>
<keyword evidence="3 12" id="KW-0812">Transmembrane</keyword>
<dbReference type="NCBIfam" id="TIGR01525">
    <property type="entry name" value="ATPase-IB_hvy"/>
    <property type="match status" value="1"/>
</dbReference>
<dbReference type="GO" id="GO:0046872">
    <property type="term" value="F:metal ion binding"/>
    <property type="evidence" value="ECO:0007669"/>
    <property type="project" value="UniProtKB-KW"/>
</dbReference>
<name>A0A0W1AM79_9GAMM</name>
<dbReference type="EMBL" id="LNZB01000015">
    <property type="protein sequence ID" value="KTD82439.1"/>
    <property type="molecule type" value="Genomic_DNA"/>
</dbReference>
<dbReference type="Gene3D" id="2.70.150.10">
    <property type="entry name" value="Calcium-transporting ATPase, cytoplasmic transduction domain A"/>
    <property type="match status" value="1"/>
</dbReference>
<dbReference type="OrthoDB" id="9814270at2"/>
<evidence type="ECO:0000256" key="11">
    <source>
        <dbReference type="ARBA" id="ARBA00047308"/>
    </source>
</evidence>
<dbReference type="PRINTS" id="PR00119">
    <property type="entry name" value="CATATPASE"/>
</dbReference>
<dbReference type="SUPFAM" id="SSF56784">
    <property type="entry name" value="HAD-like"/>
    <property type="match status" value="1"/>
</dbReference>
<dbReference type="SFLD" id="SFLDF00027">
    <property type="entry name" value="p-type_atpase"/>
    <property type="match status" value="1"/>
</dbReference>
<dbReference type="GO" id="GO:0016887">
    <property type="term" value="F:ATP hydrolysis activity"/>
    <property type="evidence" value="ECO:0007669"/>
    <property type="project" value="InterPro"/>
</dbReference>
<dbReference type="Proteomes" id="UP000054729">
    <property type="component" value="Unassembled WGS sequence"/>
</dbReference>
<evidence type="ECO:0000313" key="14">
    <source>
        <dbReference type="EMBL" id="KTD82439.1"/>
    </source>
</evidence>
<dbReference type="InterPro" id="IPR023214">
    <property type="entry name" value="HAD_sf"/>
</dbReference>
<dbReference type="GO" id="GO:0005524">
    <property type="term" value="F:ATP binding"/>
    <property type="evidence" value="ECO:0007669"/>
    <property type="project" value="UniProtKB-UniRule"/>
</dbReference>
<reference evidence="14 15" key="1">
    <citation type="submission" date="2015-11" db="EMBL/GenBank/DDBJ databases">
        <title>Genomic analysis of 38 Legionella species identifies large and diverse effector repertoires.</title>
        <authorList>
            <person name="Burstein D."/>
            <person name="Amaro F."/>
            <person name="Zusman T."/>
            <person name="Lifshitz Z."/>
            <person name="Cohen O."/>
            <person name="Gilbert J.A."/>
            <person name="Pupko T."/>
            <person name="Shuman H.A."/>
            <person name="Segal G."/>
        </authorList>
    </citation>
    <scope>NUCLEOTIDE SEQUENCE [LARGE SCALE GENOMIC DNA]</scope>
    <source>
        <strain evidence="14 15">ATCC 51914</strain>
    </source>
</reference>
<protein>
    <recommendedName>
        <fullName evidence="10">P-type Zn(2+) transporter</fullName>
        <ecNumber evidence="10">7.2.2.12</ecNumber>
    </recommendedName>
</protein>
<feature type="transmembrane region" description="Helical" evidence="12">
    <location>
        <begin position="154"/>
        <end position="178"/>
    </location>
</feature>
<accession>A0A0W1AM79</accession>
<dbReference type="InterPro" id="IPR006121">
    <property type="entry name" value="HMA_dom"/>
</dbReference>
<keyword evidence="5 12" id="KW-0547">Nucleotide-binding</keyword>
<comment type="catalytic activity">
    <reaction evidence="11">
        <text>Zn(2+)(in) + ATP + H2O = Zn(2+)(out) + ADP + phosphate + H(+)</text>
        <dbReference type="Rhea" id="RHEA:20621"/>
        <dbReference type="ChEBI" id="CHEBI:15377"/>
        <dbReference type="ChEBI" id="CHEBI:15378"/>
        <dbReference type="ChEBI" id="CHEBI:29105"/>
        <dbReference type="ChEBI" id="CHEBI:30616"/>
        <dbReference type="ChEBI" id="CHEBI:43474"/>
        <dbReference type="ChEBI" id="CHEBI:456216"/>
        <dbReference type="EC" id="7.2.2.12"/>
    </reaction>
</comment>
<feature type="transmembrane region" description="Helical" evidence="12">
    <location>
        <begin position="662"/>
        <end position="681"/>
    </location>
</feature>
<dbReference type="InterPro" id="IPR001757">
    <property type="entry name" value="P_typ_ATPase"/>
</dbReference>
<comment type="similarity">
    <text evidence="2 12">Belongs to the cation transport ATPase (P-type) (TC 3.A.3) family. Type IB subfamily.</text>
</comment>
<dbReference type="InterPro" id="IPR027256">
    <property type="entry name" value="P-typ_ATPase_IB"/>
</dbReference>
<keyword evidence="6 12" id="KW-0067">ATP-binding</keyword>
<dbReference type="Pfam" id="PF00122">
    <property type="entry name" value="E1-E2_ATPase"/>
    <property type="match status" value="1"/>
</dbReference>
<dbReference type="Pfam" id="PF00403">
    <property type="entry name" value="HMA"/>
    <property type="match status" value="1"/>
</dbReference>
<evidence type="ECO:0000256" key="5">
    <source>
        <dbReference type="ARBA" id="ARBA00022741"/>
    </source>
</evidence>
<dbReference type="EC" id="7.2.2.12" evidence="10"/>
<dbReference type="Gene3D" id="3.30.70.100">
    <property type="match status" value="1"/>
</dbReference>
<keyword evidence="7" id="KW-1278">Translocase</keyword>
<dbReference type="Gene3D" id="3.40.1110.10">
    <property type="entry name" value="Calcium-transporting ATPase, cytoplasmic domain N"/>
    <property type="match status" value="1"/>
</dbReference>
<dbReference type="SFLD" id="SFLDG00002">
    <property type="entry name" value="C1.7:_P-type_atpase_like"/>
    <property type="match status" value="1"/>
</dbReference>
<dbReference type="CDD" id="cd00371">
    <property type="entry name" value="HMA"/>
    <property type="match status" value="1"/>
</dbReference>
<dbReference type="InterPro" id="IPR059000">
    <property type="entry name" value="ATPase_P-type_domA"/>
</dbReference>
<dbReference type="PROSITE" id="PS50846">
    <property type="entry name" value="HMA_2"/>
    <property type="match status" value="1"/>
</dbReference>
<dbReference type="SUPFAM" id="SSF81665">
    <property type="entry name" value="Calcium ATPase, transmembrane domain M"/>
    <property type="match status" value="1"/>
</dbReference>